<proteinExistence type="predicted"/>
<reference evidence="1 2" key="1">
    <citation type="submission" date="2020-02" db="EMBL/GenBank/DDBJ databases">
        <title>Draft genome sequence of Haematococcus lacustris strain NIES-144.</title>
        <authorList>
            <person name="Morimoto D."/>
            <person name="Nakagawa S."/>
            <person name="Yoshida T."/>
            <person name="Sawayama S."/>
        </authorList>
    </citation>
    <scope>NUCLEOTIDE SEQUENCE [LARGE SCALE GENOMIC DNA]</scope>
    <source>
        <strain evidence="1 2">NIES-144</strain>
    </source>
</reference>
<accession>A0A699ZFC9</accession>
<organism evidence="1 2">
    <name type="scientific">Haematococcus lacustris</name>
    <name type="common">Green alga</name>
    <name type="synonym">Haematococcus pluvialis</name>
    <dbReference type="NCBI Taxonomy" id="44745"/>
    <lineage>
        <taxon>Eukaryota</taxon>
        <taxon>Viridiplantae</taxon>
        <taxon>Chlorophyta</taxon>
        <taxon>core chlorophytes</taxon>
        <taxon>Chlorophyceae</taxon>
        <taxon>CS clade</taxon>
        <taxon>Chlamydomonadales</taxon>
        <taxon>Haematococcaceae</taxon>
        <taxon>Haematococcus</taxon>
    </lineage>
</organism>
<protein>
    <submittedName>
        <fullName evidence="1">Uncharacterized protein</fullName>
    </submittedName>
</protein>
<feature type="non-terminal residue" evidence="1">
    <location>
        <position position="1"/>
    </location>
</feature>
<comment type="caution">
    <text evidence="1">The sequence shown here is derived from an EMBL/GenBank/DDBJ whole genome shotgun (WGS) entry which is preliminary data.</text>
</comment>
<name>A0A699ZFC9_HAELA</name>
<dbReference type="AlphaFoldDB" id="A0A699ZFC9"/>
<keyword evidence="2" id="KW-1185">Reference proteome</keyword>
<evidence type="ECO:0000313" key="2">
    <source>
        <dbReference type="Proteomes" id="UP000485058"/>
    </source>
</evidence>
<dbReference type="Proteomes" id="UP000485058">
    <property type="component" value="Unassembled WGS sequence"/>
</dbReference>
<dbReference type="EMBL" id="BLLF01000706">
    <property type="protein sequence ID" value="GFH14262.1"/>
    <property type="molecule type" value="Genomic_DNA"/>
</dbReference>
<evidence type="ECO:0000313" key="1">
    <source>
        <dbReference type="EMBL" id="GFH14262.1"/>
    </source>
</evidence>
<gene>
    <name evidence="1" type="ORF">HaLaN_10284</name>
</gene>
<feature type="non-terminal residue" evidence="1">
    <location>
        <position position="66"/>
    </location>
</feature>
<sequence length="66" mass="7198">MMRIGSVCAKMKLLMMTDDVANTKTSWSWLCLCKGAHQCGTFGTVHPPPLLGRRAHGVAVREAVVQ</sequence>